<dbReference type="RefSeq" id="WP_168149914.1">
    <property type="nucleotide sequence ID" value="NZ_JAAVXB010000017.1"/>
</dbReference>
<protein>
    <submittedName>
        <fullName evidence="1">Uncharacterized protein</fullName>
    </submittedName>
</protein>
<proteinExistence type="predicted"/>
<keyword evidence="2" id="KW-1185">Reference proteome</keyword>
<gene>
    <name evidence="1" type="ORF">G7Y82_20040</name>
</gene>
<dbReference type="EMBL" id="JAAVXB010000017">
    <property type="protein sequence ID" value="NKF24605.1"/>
    <property type="molecule type" value="Genomic_DNA"/>
</dbReference>
<name>A0A970B8C7_9GAMM</name>
<accession>A0A970B8C7</accession>
<sequence length="92" mass="10334">MKESSAAIVPARPASHWPVGIRLRFRPDATVRPEHEHLRGTPVLVLSGLHLLGPTDGQYSWRQQVLVFGNCRPGWARPDQLDLPLDEADETF</sequence>
<evidence type="ECO:0000313" key="1">
    <source>
        <dbReference type="EMBL" id="NKF24605.1"/>
    </source>
</evidence>
<dbReference type="Proteomes" id="UP000653472">
    <property type="component" value="Unassembled WGS sequence"/>
</dbReference>
<organism evidence="1 2">
    <name type="scientific">Solimonas marina</name>
    <dbReference type="NCBI Taxonomy" id="2714601"/>
    <lineage>
        <taxon>Bacteria</taxon>
        <taxon>Pseudomonadati</taxon>
        <taxon>Pseudomonadota</taxon>
        <taxon>Gammaproteobacteria</taxon>
        <taxon>Nevskiales</taxon>
        <taxon>Nevskiaceae</taxon>
        <taxon>Solimonas</taxon>
    </lineage>
</organism>
<reference evidence="1" key="1">
    <citation type="submission" date="2020-03" db="EMBL/GenBank/DDBJ databases">
        <title>Solimonas marina sp. nov., isolated from deep seawater of the Pacific Ocean.</title>
        <authorList>
            <person name="Liu X."/>
            <person name="Lai Q."/>
            <person name="Sun F."/>
            <person name="Gai Y."/>
            <person name="Li G."/>
            <person name="Shao Z."/>
        </authorList>
    </citation>
    <scope>NUCLEOTIDE SEQUENCE</scope>
    <source>
        <strain evidence="1">C16B3</strain>
    </source>
</reference>
<dbReference type="AlphaFoldDB" id="A0A970B8C7"/>
<comment type="caution">
    <text evidence="1">The sequence shown here is derived from an EMBL/GenBank/DDBJ whole genome shotgun (WGS) entry which is preliminary data.</text>
</comment>
<evidence type="ECO:0000313" key="2">
    <source>
        <dbReference type="Proteomes" id="UP000653472"/>
    </source>
</evidence>